<comment type="subcellular location">
    <subcellularLocation>
        <location evidence="1 5">Nucleus</location>
        <location evidence="1 5">Nucleolus</location>
    </subcellularLocation>
</comment>
<comment type="similarity">
    <text evidence="2 5">Belongs to the CBF/MAK21 family.</text>
</comment>
<keyword evidence="11" id="KW-1185">Reference proteome</keyword>
<feature type="region of interest" description="Disordered" evidence="7">
    <location>
        <begin position="1"/>
        <end position="111"/>
    </location>
</feature>
<protein>
    <recommendedName>
        <fullName evidence="5">Nucleolar complex-associated protein 3</fullName>
    </recommendedName>
</protein>
<dbReference type="PIRSF" id="PIRSF028977">
    <property type="entry name" value="Nucleolar_complex_p3"/>
    <property type="match status" value="1"/>
</dbReference>
<sequence length="667" mass="74585">MATEPVAKRRRLSPPVENGRGGVPGFAKWNLEQDYEKRARKSTKKDVKHEKLPVKTAEGWQKNEKDAEEAVEEEKDDDKDSFMASDDEDGDSGVADIQEKAAPPKPQLPPKEQIRQAKEKLAAVASNISEDPEENYTQLGQLGEIANSENATVKKLALGTQLAVYKDIIPGYRIRPMTKDDMAGKMSKDVRRLRSFEHGLLAGYTEYVKLLAKLTQGGRPADASVFSVAMACACNLLVSVPHFNCRNDLIGILVRKISGRGVDADFKKCCETLEQLFRDDEEGHASLEAVTQLTKAMKTKNYQIHESVLNTFLHLRLLSEFGHKASTNSIDKDEEEQLVKKPKAKREFRTKRERKVLRERKEVEKEMKQADAAVSYEERDKNQAETLKLVFVAYFRILKARIQHLMGAVLEGLAKYSHLINQEFFGDILEALKDLINDAESLMEQDDEGDTELDSADQRNLTRERLLCIITAFALLQGQIDVVKSANSLSLDLNFFITHLYRTLLPLAMNPEIELSAKTAHLQDPNGLYIPVAKDTKVNVSTTAVLLLRSLQGVLLPPTNTKAVPPVRVAAFSKQLMSSALHVPPKSALAILTLLQQVTKTHGNKIAGIWNTEERKGDGVFDAQSLEVESSNPFAATVWEGELLRLHFDPKVREVAKSIEGNVLRKD</sequence>
<feature type="coiled-coil region" evidence="6">
    <location>
        <begin position="353"/>
        <end position="380"/>
    </location>
</feature>
<evidence type="ECO:0000313" key="11">
    <source>
        <dbReference type="Proteomes" id="UP001303373"/>
    </source>
</evidence>
<dbReference type="InterPro" id="IPR005612">
    <property type="entry name" value="CCAAT-binding_factor"/>
</dbReference>
<feature type="compositionally biased region" description="Basic and acidic residues" evidence="7">
    <location>
        <begin position="44"/>
        <end position="53"/>
    </location>
</feature>
<evidence type="ECO:0000256" key="5">
    <source>
        <dbReference type="PIRNR" id="PIRNR028977"/>
    </source>
</evidence>
<dbReference type="Proteomes" id="UP001303373">
    <property type="component" value="Chromosome 9"/>
</dbReference>
<name>A0AAQ3RBB2_9PEZI</name>
<organism evidence="10 11">
    <name type="scientific">Acrodontium crateriforme</name>
    <dbReference type="NCBI Taxonomy" id="150365"/>
    <lineage>
        <taxon>Eukaryota</taxon>
        <taxon>Fungi</taxon>
        <taxon>Dikarya</taxon>
        <taxon>Ascomycota</taxon>
        <taxon>Pezizomycotina</taxon>
        <taxon>Dothideomycetes</taxon>
        <taxon>Dothideomycetidae</taxon>
        <taxon>Mycosphaerellales</taxon>
        <taxon>Teratosphaeriaceae</taxon>
        <taxon>Acrodontium</taxon>
    </lineage>
</organism>
<evidence type="ECO:0000259" key="9">
    <source>
        <dbReference type="Pfam" id="PF07540"/>
    </source>
</evidence>
<comment type="function">
    <text evidence="5">Required for synthesis of 60S ribosomal subunits and the transport of pre-ribosomes from the nucleoplasm to the cytoplasm.</text>
</comment>
<evidence type="ECO:0000256" key="1">
    <source>
        <dbReference type="ARBA" id="ARBA00004604"/>
    </source>
</evidence>
<dbReference type="EMBL" id="CP138588">
    <property type="protein sequence ID" value="WPH03061.1"/>
    <property type="molecule type" value="Genomic_DNA"/>
</dbReference>
<evidence type="ECO:0000256" key="2">
    <source>
        <dbReference type="ARBA" id="ARBA00007797"/>
    </source>
</evidence>
<dbReference type="SUPFAM" id="SSF48371">
    <property type="entry name" value="ARM repeat"/>
    <property type="match status" value="1"/>
</dbReference>
<proteinExistence type="inferred from homology"/>
<evidence type="ECO:0000256" key="3">
    <source>
        <dbReference type="ARBA" id="ARBA00023054"/>
    </source>
</evidence>
<dbReference type="PANTHER" id="PTHR14428:SF5">
    <property type="entry name" value="NUCLEOLAR COMPLEX PROTEIN 3 HOMOLOG"/>
    <property type="match status" value="1"/>
</dbReference>
<dbReference type="GO" id="GO:0042254">
    <property type="term" value="P:ribosome biogenesis"/>
    <property type="evidence" value="ECO:0007669"/>
    <property type="project" value="UniProtKB-KW"/>
</dbReference>
<evidence type="ECO:0000256" key="7">
    <source>
        <dbReference type="SAM" id="MobiDB-lite"/>
    </source>
</evidence>
<feature type="domain" description="Nucleolar complex-associated protein 3 N-terminal" evidence="9">
    <location>
        <begin position="116"/>
        <end position="207"/>
    </location>
</feature>
<accession>A0AAQ3RBB2</accession>
<dbReference type="Pfam" id="PF07540">
    <property type="entry name" value="NOC3p"/>
    <property type="match status" value="1"/>
</dbReference>
<feature type="compositionally biased region" description="Acidic residues" evidence="7">
    <location>
        <begin position="66"/>
        <end position="91"/>
    </location>
</feature>
<dbReference type="InterPro" id="IPR016903">
    <property type="entry name" value="Nucleolar_cplx-assoc_3"/>
</dbReference>
<evidence type="ECO:0000256" key="6">
    <source>
        <dbReference type="SAM" id="Coils"/>
    </source>
</evidence>
<dbReference type="GO" id="GO:0005730">
    <property type="term" value="C:nucleolus"/>
    <property type="evidence" value="ECO:0007669"/>
    <property type="project" value="UniProtKB-SubCell"/>
</dbReference>
<evidence type="ECO:0000313" key="10">
    <source>
        <dbReference type="EMBL" id="WPH03061.1"/>
    </source>
</evidence>
<keyword evidence="3 6" id="KW-0175">Coiled coil</keyword>
<dbReference type="GO" id="GO:0006270">
    <property type="term" value="P:DNA replication initiation"/>
    <property type="evidence" value="ECO:0007669"/>
    <property type="project" value="TreeGrafter"/>
</dbReference>
<evidence type="ECO:0000259" key="8">
    <source>
        <dbReference type="Pfam" id="PF03914"/>
    </source>
</evidence>
<dbReference type="GO" id="GO:0003682">
    <property type="term" value="F:chromatin binding"/>
    <property type="evidence" value="ECO:0007669"/>
    <property type="project" value="TreeGrafter"/>
</dbReference>
<evidence type="ECO:0000256" key="4">
    <source>
        <dbReference type="ARBA" id="ARBA00023242"/>
    </source>
</evidence>
<gene>
    <name evidence="10" type="ORF">R9X50_00593500</name>
</gene>
<dbReference type="AlphaFoldDB" id="A0AAQ3RBB2"/>
<dbReference type="InterPro" id="IPR011501">
    <property type="entry name" value="Noc3_N"/>
</dbReference>
<dbReference type="InterPro" id="IPR016024">
    <property type="entry name" value="ARM-type_fold"/>
</dbReference>
<reference evidence="10 11" key="1">
    <citation type="submission" date="2023-11" db="EMBL/GenBank/DDBJ databases">
        <title>An acidophilic fungus is an integral part of prey digestion in a carnivorous sundew plant.</title>
        <authorList>
            <person name="Tsai I.J."/>
        </authorList>
    </citation>
    <scope>NUCLEOTIDE SEQUENCE [LARGE SCALE GENOMIC DNA]</scope>
    <source>
        <strain evidence="10">169a</strain>
    </source>
</reference>
<dbReference type="Pfam" id="PF03914">
    <property type="entry name" value="CBF"/>
    <property type="match status" value="1"/>
</dbReference>
<keyword evidence="4" id="KW-0539">Nucleus</keyword>
<dbReference type="PANTHER" id="PTHR14428">
    <property type="entry name" value="NUCLEOLAR COMPLEX PROTEIN 3"/>
    <property type="match status" value="1"/>
</dbReference>
<keyword evidence="5" id="KW-0690">Ribosome biogenesis</keyword>
<feature type="domain" description="CCAAT-binding factor" evidence="8">
    <location>
        <begin position="466"/>
        <end position="656"/>
    </location>
</feature>